<accession>A0A8J4DKD3</accession>
<comment type="caution">
    <text evidence="1">The sequence shown here is derived from an EMBL/GenBank/DDBJ whole genome shotgun (WGS) entry which is preliminary data.</text>
</comment>
<protein>
    <submittedName>
        <fullName evidence="1">Uncharacterized protein</fullName>
    </submittedName>
</protein>
<organism evidence="1 2">
    <name type="scientific">Spirilliplanes yamanashiensis</name>
    <dbReference type="NCBI Taxonomy" id="42233"/>
    <lineage>
        <taxon>Bacteria</taxon>
        <taxon>Bacillati</taxon>
        <taxon>Actinomycetota</taxon>
        <taxon>Actinomycetes</taxon>
        <taxon>Micromonosporales</taxon>
        <taxon>Micromonosporaceae</taxon>
        <taxon>Spirilliplanes</taxon>
    </lineage>
</organism>
<proteinExistence type="predicted"/>
<evidence type="ECO:0000313" key="2">
    <source>
        <dbReference type="Proteomes" id="UP000652013"/>
    </source>
</evidence>
<name>A0A8J4DKD3_9ACTN</name>
<gene>
    <name evidence="1" type="ORF">Sya03_45240</name>
</gene>
<keyword evidence="2" id="KW-1185">Reference proteome</keyword>
<reference evidence="1" key="1">
    <citation type="submission" date="2021-01" db="EMBL/GenBank/DDBJ databases">
        <title>Whole genome shotgun sequence of Spirilliplanes yamanashiensis NBRC 15828.</title>
        <authorList>
            <person name="Komaki H."/>
            <person name="Tamura T."/>
        </authorList>
    </citation>
    <scope>NUCLEOTIDE SEQUENCE</scope>
    <source>
        <strain evidence="1">NBRC 15828</strain>
    </source>
</reference>
<dbReference type="AlphaFoldDB" id="A0A8J4DKD3"/>
<dbReference type="EMBL" id="BOOY01000032">
    <property type="protein sequence ID" value="GIJ05172.1"/>
    <property type="molecule type" value="Genomic_DNA"/>
</dbReference>
<sequence>MPVTLDDLLDDALAEPGNRRIAAAEGLLPYLTASQRSRVWGAATAAAGFHRTAVLFTALAPTAAPHELRPALAALRALPPSSSARAHGLAALLPHLADSDRPAVEDELIATVATTPDRSELLHVLAPGLSPGGLARAVRAALDAGDPVAATRPAQLPADLRRAVLAACAALADEQARAAALGAWAPWLSAAEAEAVAPAARTITAPDRRAALLTGLAGPLPALAAEALDAVLEFRGDDQWLWFLPDLAARLVPGQLDVLLDRLAAATRATTRMWTIGALAPHLDAAQHRRALAAVGLPDPPDIWLVGAARFLPYLPPDLLADMQDFVVRLMTDSGVGGGVGDLLPHLRPEQLDRVLRLTTAPGGDLAALGELVPHLSAEQVTRTLDAVLARPDPAERAWAVADLAPRLDAAQARRAAAAVPDDGDPVAVVAARTALAPRLGGDARRSVVGAGARAAERLPGDAGAVELVELAGVSVDEAQRDELLRRAVRGGGAVVRGRIAALLAGCGNRGARPAVDL</sequence>
<dbReference type="Proteomes" id="UP000652013">
    <property type="component" value="Unassembled WGS sequence"/>
</dbReference>
<evidence type="ECO:0000313" key="1">
    <source>
        <dbReference type="EMBL" id="GIJ05172.1"/>
    </source>
</evidence>